<evidence type="ECO:0000256" key="1">
    <source>
        <dbReference type="ARBA" id="ARBA00000474"/>
    </source>
</evidence>
<evidence type="ECO:0000256" key="6">
    <source>
        <dbReference type="ARBA" id="ARBA00011940"/>
    </source>
</evidence>
<feature type="active site" description="Electrophile" evidence="13">
    <location>
        <position position="99"/>
    </location>
</feature>
<protein>
    <recommendedName>
        <fullName evidence="7 13">Triosephosphate isomerase</fullName>
        <shortName evidence="13">TIM</shortName>
        <shortName evidence="13">TPI</shortName>
        <ecNumber evidence="6 13">5.3.1.1</ecNumber>
    </recommendedName>
    <alternativeName>
        <fullName evidence="13">Triose-phosphate isomerase</fullName>
    </alternativeName>
</protein>
<dbReference type="FunFam" id="3.20.20.70:FF:000020">
    <property type="entry name" value="Triosephosphate isomerase"/>
    <property type="match status" value="1"/>
</dbReference>
<dbReference type="CDD" id="cd00311">
    <property type="entry name" value="TIM"/>
    <property type="match status" value="1"/>
</dbReference>
<feature type="binding site" evidence="13">
    <location>
        <position position="216"/>
    </location>
    <ligand>
        <name>substrate</name>
    </ligand>
</feature>
<comment type="pathway">
    <text evidence="13 14">Carbohydrate degradation; glycolysis; D-glyceraldehyde 3-phosphate from glycerone phosphate: step 1/1.</text>
</comment>
<dbReference type="GO" id="GO:0046166">
    <property type="term" value="P:glyceraldehyde-3-phosphate biosynthetic process"/>
    <property type="evidence" value="ECO:0007669"/>
    <property type="project" value="TreeGrafter"/>
</dbReference>
<dbReference type="PANTHER" id="PTHR21139:SF42">
    <property type="entry name" value="TRIOSEPHOSPHATE ISOMERASE"/>
    <property type="match status" value="1"/>
</dbReference>
<keyword evidence="8 13" id="KW-0312">Gluconeogenesis</keyword>
<comment type="pathway">
    <text evidence="3">Carbohydrate metabolism; erythritol degradation.</text>
</comment>
<dbReference type="InterPro" id="IPR000652">
    <property type="entry name" value="Triosephosphate_isomerase"/>
</dbReference>
<feature type="binding site" evidence="13">
    <location>
        <begin position="237"/>
        <end position="238"/>
    </location>
    <ligand>
        <name>substrate</name>
    </ligand>
</feature>
<evidence type="ECO:0000256" key="8">
    <source>
        <dbReference type="ARBA" id="ARBA00022432"/>
    </source>
</evidence>
<accession>A0A7Y0LF53</accession>
<evidence type="ECO:0000256" key="14">
    <source>
        <dbReference type="RuleBase" id="RU363013"/>
    </source>
</evidence>
<dbReference type="GO" id="GO:0006094">
    <property type="term" value="P:gluconeogenesis"/>
    <property type="evidence" value="ECO:0007669"/>
    <property type="project" value="UniProtKB-UniRule"/>
</dbReference>
<keyword evidence="9 13" id="KW-0963">Cytoplasm</keyword>
<reference evidence="15 16" key="1">
    <citation type="submission" date="2020-04" db="EMBL/GenBank/DDBJ databases">
        <title>Thalassotalea sp. M1531, isolated from the surface of marine red alga.</title>
        <authorList>
            <person name="Pang L."/>
            <person name="Lu D.-C."/>
        </authorList>
    </citation>
    <scope>NUCLEOTIDE SEQUENCE [LARGE SCALE GENOMIC DNA]</scope>
    <source>
        <strain evidence="15 16">M1531</strain>
    </source>
</reference>
<name>A0A7Y0LF53_9GAMM</name>
<keyword evidence="10 13" id="KW-0324">Glycolysis</keyword>
<keyword evidence="11 13" id="KW-0413">Isomerase</keyword>
<evidence type="ECO:0000313" key="15">
    <source>
        <dbReference type="EMBL" id="NMP33390.1"/>
    </source>
</evidence>
<organism evidence="15 16">
    <name type="scientific">Thalassotalea algicola</name>
    <dbReference type="NCBI Taxonomy" id="2716224"/>
    <lineage>
        <taxon>Bacteria</taxon>
        <taxon>Pseudomonadati</taxon>
        <taxon>Pseudomonadota</taxon>
        <taxon>Gammaproteobacteria</taxon>
        <taxon>Alteromonadales</taxon>
        <taxon>Colwelliaceae</taxon>
        <taxon>Thalassotalea</taxon>
    </lineage>
</organism>
<comment type="catalytic activity">
    <reaction evidence="1 13 14">
        <text>D-glyceraldehyde 3-phosphate = dihydroxyacetone phosphate</text>
        <dbReference type="Rhea" id="RHEA:18585"/>
        <dbReference type="ChEBI" id="CHEBI:57642"/>
        <dbReference type="ChEBI" id="CHEBI:59776"/>
        <dbReference type="EC" id="5.3.1.1"/>
    </reaction>
</comment>
<dbReference type="InterPro" id="IPR022896">
    <property type="entry name" value="TrioseP_Isoase_bac/euk"/>
</dbReference>
<dbReference type="EC" id="5.3.1.1" evidence="6 13"/>
<dbReference type="RefSeq" id="WP_169076708.1">
    <property type="nucleotide sequence ID" value="NZ_JABBXH010000008.1"/>
</dbReference>
<evidence type="ECO:0000313" key="16">
    <source>
        <dbReference type="Proteomes" id="UP000568664"/>
    </source>
</evidence>
<dbReference type="SUPFAM" id="SSF51351">
    <property type="entry name" value="Triosephosphate isomerase (TIM)"/>
    <property type="match status" value="1"/>
</dbReference>
<evidence type="ECO:0000256" key="3">
    <source>
        <dbReference type="ARBA" id="ARBA00004939"/>
    </source>
</evidence>
<feature type="binding site" evidence="13">
    <location>
        <begin position="10"/>
        <end position="12"/>
    </location>
    <ligand>
        <name>substrate</name>
    </ligand>
</feature>
<dbReference type="InterPro" id="IPR013785">
    <property type="entry name" value="Aldolase_TIM"/>
</dbReference>
<evidence type="ECO:0000256" key="5">
    <source>
        <dbReference type="ARBA" id="ARBA00011738"/>
    </source>
</evidence>
<dbReference type="HAMAP" id="MF_00147_B">
    <property type="entry name" value="TIM_B"/>
    <property type="match status" value="1"/>
</dbReference>
<dbReference type="GO" id="GO:0004807">
    <property type="term" value="F:triose-phosphate isomerase activity"/>
    <property type="evidence" value="ECO:0007669"/>
    <property type="project" value="UniProtKB-UniRule"/>
</dbReference>
<dbReference type="NCBIfam" id="TIGR00419">
    <property type="entry name" value="tim"/>
    <property type="match status" value="1"/>
</dbReference>
<comment type="pathway">
    <text evidence="2 13 14">Carbohydrate biosynthesis; gluconeogenesis.</text>
</comment>
<comment type="similarity">
    <text evidence="4 13 14">Belongs to the triosephosphate isomerase family.</text>
</comment>
<dbReference type="InterPro" id="IPR020861">
    <property type="entry name" value="Triosephosphate_isomerase_AS"/>
</dbReference>
<proteinExistence type="inferred from homology"/>
<evidence type="ECO:0000256" key="12">
    <source>
        <dbReference type="ARBA" id="ARBA00055680"/>
    </source>
</evidence>
<feature type="binding site" evidence="13">
    <location>
        <position position="177"/>
    </location>
    <ligand>
        <name>substrate</name>
    </ligand>
</feature>
<dbReference type="InterPro" id="IPR035990">
    <property type="entry name" value="TIM_sf"/>
</dbReference>
<comment type="subcellular location">
    <subcellularLocation>
        <location evidence="13 14">Cytoplasm</location>
    </subcellularLocation>
</comment>
<feature type="active site" description="Proton acceptor" evidence="13">
    <location>
        <position position="171"/>
    </location>
</feature>
<dbReference type="EMBL" id="JABBXH010000008">
    <property type="protein sequence ID" value="NMP33390.1"/>
    <property type="molecule type" value="Genomic_DNA"/>
</dbReference>
<comment type="subunit">
    <text evidence="5 13 14">Homodimer.</text>
</comment>
<dbReference type="Pfam" id="PF00121">
    <property type="entry name" value="TIM"/>
    <property type="match status" value="1"/>
</dbReference>
<dbReference type="GO" id="GO:0005829">
    <property type="term" value="C:cytosol"/>
    <property type="evidence" value="ECO:0007669"/>
    <property type="project" value="TreeGrafter"/>
</dbReference>
<dbReference type="AlphaFoldDB" id="A0A7Y0LF53"/>
<evidence type="ECO:0000256" key="13">
    <source>
        <dbReference type="HAMAP-Rule" id="MF_00147"/>
    </source>
</evidence>
<dbReference type="GO" id="GO:0006096">
    <property type="term" value="P:glycolytic process"/>
    <property type="evidence" value="ECO:0007669"/>
    <property type="project" value="UniProtKB-UniRule"/>
</dbReference>
<evidence type="ECO:0000256" key="11">
    <source>
        <dbReference type="ARBA" id="ARBA00023235"/>
    </source>
</evidence>
<dbReference type="Gene3D" id="3.20.20.70">
    <property type="entry name" value="Aldolase class I"/>
    <property type="match status" value="1"/>
</dbReference>
<comment type="caution">
    <text evidence="15">The sequence shown here is derived from an EMBL/GenBank/DDBJ whole genome shotgun (WGS) entry which is preliminary data.</text>
</comment>
<dbReference type="PROSITE" id="PS00171">
    <property type="entry name" value="TIM_1"/>
    <property type="match status" value="1"/>
</dbReference>
<dbReference type="PANTHER" id="PTHR21139">
    <property type="entry name" value="TRIOSEPHOSPHATE ISOMERASE"/>
    <property type="match status" value="1"/>
</dbReference>
<dbReference type="Proteomes" id="UP000568664">
    <property type="component" value="Unassembled WGS sequence"/>
</dbReference>
<dbReference type="UniPathway" id="UPA00109">
    <property type="reaction ID" value="UER00189"/>
</dbReference>
<keyword evidence="16" id="KW-1185">Reference proteome</keyword>
<comment type="function">
    <text evidence="12 13">Involved in the gluconeogenesis. Catalyzes stereospecifically the conversion of dihydroxyacetone phosphate (DHAP) to D-glyceraldehyde-3-phosphate (G3P).</text>
</comment>
<dbReference type="GO" id="GO:0019563">
    <property type="term" value="P:glycerol catabolic process"/>
    <property type="evidence" value="ECO:0007669"/>
    <property type="project" value="TreeGrafter"/>
</dbReference>
<evidence type="ECO:0000256" key="9">
    <source>
        <dbReference type="ARBA" id="ARBA00022490"/>
    </source>
</evidence>
<dbReference type="UniPathway" id="UPA00138"/>
<evidence type="ECO:0000256" key="2">
    <source>
        <dbReference type="ARBA" id="ARBA00004742"/>
    </source>
</evidence>
<evidence type="ECO:0000256" key="4">
    <source>
        <dbReference type="ARBA" id="ARBA00007422"/>
    </source>
</evidence>
<evidence type="ECO:0000256" key="10">
    <source>
        <dbReference type="ARBA" id="ARBA00023152"/>
    </source>
</evidence>
<evidence type="ECO:0000256" key="7">
    <source>
        <dbReference type="ARBA" id="ARBA00019397"/>
    </source>
</evidence>
<gene>
    <name evidence="13" type="primary">tpiA</name>
    <name evidence="15" type="ORF">HII17_17720</name>
</gene>
<dbReference type="PROSITE" id="PS51440">
    <property type="entry name" value="TIM_2"/>
    <property type="match status" value="1"/>
</dbReference>
<sequence>MKRQTIVAANWKMNGSFGLVTEMSQGLADLQLANDVSVVVCPSAPFLAALTDALEHEKASEHISVGAQNVSEFEQGAYTGEISTSMLQACKVQYVILGHSERRSIFKETSTQVAHKVKTALDAGLVPILCIGESEAQRTAEQTETVLAAQLQPVIDEVGIERFSHIVIAYEPVWAIGTGKTASPDMAQATHQFIRKFLADIDKDIAAKTPVLYGGSVNAKNCEALFSQTDIDGGLIGGASLKVDEFKVICSAAKGNS</sequence>